<gene>
    <name evidence="4" type="ORF">LRATCC53608_0999</name>
</gene>
<feature type="domain" description="HTH tetR-type" evidence="3">
    <location>
        <begin position="4"/>
        <end position="64"/>
    </location>
</feature>
<dbReference type="AlphaFoldDB" id="A0A0S4NL20"/>
<dbReference type="Gene3D" id="1.10.357.10">
    <property type="entry name" value="Tetracycline Repressor, domain 2"/>
    <property type="match status" value="1"/>
</dbReference>
<dbReference type="RefSeq" id="WP_003669414.1">
    <property type="nucleotide sequence ID" value="NZ_JBKZCG010000010.1"/>
</dbReference>
<proteinExistence type="predicted"/>
<dbReference type="PROSITE" id="PS50977">
    <property type="entry name" value="HTH_TETR_2"/>
    <property type="match status" value="1"/>
</dbReference>
<name>A0A0S4NL20_LIMR5</name>
<dbReference type="Pfam" id="PF00440">
    <property type="entry name" value="TetR_N"/>
    <property type="match status" value="1"/>
</dbReference>
<accession>F8KDS8</accession>
<dbReference type="InterPro" id="IPR009057">
    <property type="entry name" value="Homeodomain-like_sf"/>
</dbReference>
<dbReference type="PANTHER" id="PTHR43479:SF7">
    <property type="entry name" value="TETR-FAMILY TRANSCRIPTIONAL REGULATOR"/>
    <property type="match status" value="1"/>
</dbReference>
<evidence type="ECO:0000256" key="2">
    <source>
        <dbReference type="PROSITE-ProRule" id="PRU00335"/>
    </source>
</evidence>
<feature type="DNA-binding region" description="H-T-H motif" evidence="2">
    <location>
        <begin position="27"/>
        <end position="46"/>
    </location>
</feature>
<dbReference type="EMBL" id="FR854363">
    <property type="protein sequence ID" value="CCC03750.1"/>
    <property type="molecule type" value="Genomic_DNA"/>
</dbReference>
<dbReference type="HOGENOM" id="CLU_087539_0_4_9"/>
<dbReference type="Pfam" id="PF14278">
    <property type="entry name" value="TetR_C_8"/>
    <property type="match status" value="1"/>
</dbReference>
<accession>A0A0S4NL20</accession>
<reference evidence="4" key="1">
    <citation type="journal article" date="2011" name="J. Bacteriol.">
        <title>Genome sequence of the vertebrate gut symbiont Lactobacillus reuteri ATCC 53608.</title>
        <authorList>
            <person name="Heavens D."/>
            <person name="Tailford L.E."/>
            <person name="Crossman L."/>
            <person name="Jeffers F."/>
            <person name="Mackenzie D.A."/>
            <person name="Caccamo M."/>
            <person name="Juge N."/>
        </authorList>
    </citation>
    <scope>NUCLEOTIDE SEQUENCE [LARGE SCALE GENOMIC DNA]</scope>
    <source>
        <strain evidence="4">ATCC 53608</strain>
    </source>
</reference>
<dbReference type="InterPro" id="IPR050624">
    <property type="entry name" value="HTH-type_Tx_Regulator"/>
</dbReference>
<dbReference type="PANTHER" id="PTHR43479">
    <property type="entry name" value="ACREF/ENVCD OPERON REPRESSOR-RELATED"/>
    <property type="match status" value="1"/>
</dbReference>
<dbReference type="InterPro" id="IPR039532">
    <property type="entry name" value="TetR_C_Firmicutes"/>
</dbReference>
<evidence type="ECO:0000313" key="4">
    <source>
        <dbReference type="EMBL" id="CCC03750.1"/>
    </source>
</evidence>
<protein>
    <submittedName>
        <fullName evidence="4">Transcriptional regulator</fullName>
    </submittedName>
</protein>
<organism evidence="4">
    <name type="scientific">Limosilactobacillus reuteri subsp. suis (strain ATCC 53608 / LMG 31752 / 1063)</name>
    <name type="common">Lactobacillus reuteri</name>
    <dbReference type="NCBI Taxonomy" id="927703"/>
    <lineage>
        <taxon>Bacteria</taxon>
        <taxon>Bacillati</taxon>
        <taxon>Bacillota</taxon>
        <taxon>Bacilli</taxon>
        <taxon>Lactobacillales</taxon>
        <taxon>Lactobacillaceae</taxon>
        <taxon>Limosilactobacillus</taxon>
    </lineage>
</organism>
<dbReference type="SUPFAM" id="SSF46689">
    <property type="entry name" value="Homeodomain-like"/>
    <property type="match status" value="1"/>
</dbReference>
<evidence type="ECO:0000259" key="3">
    <source>
        <dbReference type="PROSITE" id="PS50977"/>
    </source>
</evidence>
<sequence>MKKSKTEKKIQDALLLLLKTESINHITMSQIAQKANLNRVTLYRHYNDKWDILENIEQEFLHKLDTPHAKMITNLQLTTQSLHPHPNLRALTSFFKVFQDNFPLLQVLMGPNANLGFTNKLMTYLINLEEKSHPYIPVSIQKLNPDMFSYYSISSLIGIIQFWRKNQNYSPSQMAEFFFKIRIGAIKEFQNK</sequence>
<reference evidence="4" key="2">
    <citation type="submission" date="2011-05" db="EMBL/GenBank/DDBJ databases">
        <authorList>
            <person name="Davey R."/>
        </authorList>
    </citation>
    <scope>NUCLEOTIDE SEQUENCE</scope>
    <source>
        <strain evidence="4">ATCC 53608</strain>
    </source>
</reference>
<dbReference type="GO" id="GO:0003677">
    <property type="term" value="F:DNA binding"/>
    <property type="evidence" value="ECO:0007669"/>
    <property type="project" value="UniProtKB-UniRule"/>
</dbReference>
<dbReference type="GeneID" id="77191652"/>
<dbReference type="InterPro" id="IPR001647">
    <property type="entry name" value="HTH_TetR"/>
</dbReference>
<evidence type="ECO:0000256" key="1">
    <source>
        <dbReference type="ARBA" id="ARBA00023125"/>
    </source>
</evidence>
<keyword evidence="1 2" id="KW-0238">DNA-binding</keyword>